<keyword evidence="2" id="KW-1185">Reference proteome</keyword>
<dbReference type="Proteomes" id="UP000245539">
    <property type="component" value="Unassembled WGS sequence"/>
</dbReference>
<comment type="caution">
    <text evidence="1">The sequence shown here is derived from an EMBL/GenBank/DDBJ whole genome shotgun (WGS) entry which is preliminary data.</text>
</comment>
<dbReference type="RefSeq" id="WP_109836434.1">
    <property type="nucleotide sequence ID" value="NZ_QGKM01000007.1"/>
</dbReference>
<name>A0A317CTV9_9GAMM</name>
<accession>A0A317CTV9</accession>
<dbReference type="EMBL" id="QGKM01000007">
    <property type="protein sequence ID" value="PWQ99890.1"/>
    <property type="molecule type" value="Genomic_DNA"/>
</dbReference>
<evidence type="ECO:0000313" key="2">
    <source>
        <dbReference type="Proteomes" id="UP000245539"/>
    </source>
</evidence>
<evidence type="ECO:0000313" key="1">
    <source>
        <dbReference type="EMBL" id="PWQ99890.1"/>
    </source>
</evidence>
<gene>
    <name evidence="1" type="ORF">DKW60_04280</name>
</gene>
<reference evidence="1 2" key="1">
    <citation type="submission" date="2018-05" db="EMBL/GenBank/DDBJ databases">
        <title>Leucothrix arctica sp. nov., isolated from Arctic seawater.</title>
        <authorList>
            <person name="Choi A."/>
            <person name="Baek K."/>
        </authorList>
    </citation>
    <scope>NUCLEOTIDE SEQUENCE [LARGE SCALE GENOMIC DNA]</scope>
    <source>
        <strain evidence="1 2">JCM 18388</strain>
    </source>
</reference>
<protein>
    <submittedName>
        <fullName evidence="1">Uncharacterized protein</fullName>
    </submittedName>
</protein>
<dbReference type="OrthoDB" id="6308189at2"/>
<sequence>MKYKFRRNGLLLLLLFAISGCTVQLVSKYDSRTEKSVLNMREQLTGLFFELDELAGIEPDCRYQNHTEAYKQLWVEFDLLAMRERTKHKNKTTALQVGVLDEGLKKLQKKHKKACLTKVEIAILSKSLSGLLDSILRFEEAKQRDSSHSYN</sequence>
<dbReference type="AlphaFoldDB" id="A0A317CTV9"/>
<organism evidence="1 2">
    <name type="scientific">Leucothrix pacifica</name>
    <dbReference type="NCBI Taxonomy" id="1247513"/>
    <lineage>
        <taxon>Bacteria</taxon>
        <taxon>Pseudomonadati</taxon>
        <taxon>Pseudomonadota</taxon>
        <taxon>Gammaproteobacteria</taxon>
        <taxon>Thiotrichales</taxon>
        <taxon>Thiotrichaceae</taxon>
        <taxon>Leucothrix</taxon>
    </lineage>
</organism>
<dbReference type="PROSITE" id="PS51257">
    <property type="entry name" value="PROKAR_LIPOPROTEIN"/>
    <property type="match status" value="1"/>
</dbReference>
<proteinExistence type="predicted"/>